<dbReference type="eggNOG" id="COG2227">
    <property type="taxonomic scope" value="Bacteria"/>
</dbReference>
<proteinExistence type="predicted"/>
<dbReference type="EMBL" id="CP000774">
    <property type="protein sequence ID" value="ABS62945.1"/>
    <property type="molecule type" value="Genomic_DNA"/>
</dbReference>
<keyword evidence="3" id="KW-0949">S-adenosyl-L-methionine</keyword>
<dbReference type="InterPro" id="IPR029063">
    <property type="entry name" value="SAM-dependent_MTases_sf"/>
</dbReference>
<protein>
    <submittedName>
        <fullName evidence="4">Methyltransferase type 12</fullName>
    </submittedName>
</protein>
<dbReference type="SUPFAM" id="SSF53335">
    <property type="entry name" value="S-adenosyl-L-methionine-dependent methyltransferases"/>
    <property type="match status" value="1"/>
</dbReference>
<keyword evidence="1 4" id="KW-0489">Methyltransferase</keyword>
<dbReference type="AlphaFoldDB" id="A7HSR2"/>
<keyword evidence="2 4" id="KW-0808">Transferase</keyword>
<dbReference type="OrthoDB" id="9801609at2"/>
<accession>A7HSR2</accession>
<dbReference type="HOGENOM" id="CLU_068669_3_1_5"/>
<evidence type="ECO:0000256" key="1">
    <source>
        <dbReference type="ARBA" id="ARBA00022603"/>
    </source>
</evidence>
<dbReference type="Gene3D" id="3.40.50.150">
    <property type="entry name" value="Vaccinia Virus protein VP39"/>
    <property type="match status" value="1"/>
</dbReference>
<dbReference type="GO" id="GO:0008168">
    <property type="term" value="F:methyltransferase activity"/>
    <property type="evidence" value="ECO:0007669"/>
    <property type="project" value="UniProtKB-KW"/>
</dbReference>
<sequence>MNPEICIVCDGEIFEPAGTHSGYSLFHCLQCGLRFTHPIPGAAEIAAIYTEYGTNRSYAAKAERKIRRSMKRIRRYMNRGPGKRFLDVGCNVGTAVEAARRLGLDAHGIDIGDQSIEIAREMFPGGHFHAGPIESLPPEWGQFDFVYSAEVIEHLPDANAYFNALSLRIKPGGLLFLTTPDAGHWRVPSEFTKWDQVFPPHHLLYFTKDAMRRFLDRHGLEVVKFEWKLKPGLHAIARRR</sequence>
<evidence type="ECO:0000256" key="2">
    <source>
        <dbReference type="ARBA" id="ARBA00022679"/>
    </source>
</evidence>
<organism evidence="4 5">
    <name type="scientific">Parvibaculum lavamentivorans (strain DS-1 / DSM 13023 / NCIMB 13966)</name>
    <dbReference type="NCBI Taxonomy" id="402881"/>
    <lineage>
        <taxon>Bacteria</taxon>
        <taxon>Pseudomonadati</taxon>
        <taxon>Pseudomonadota</taxon>
        <taxon>Alphaproteobacteria</taxon>
        <taxon>Hyphomicrobiales</taxon>
        <taxon>Parvibaculaceae</taxon>
        <taxon>Parvibaculum</taxon>
    </lineage>
</organism>
<dbReference type="STRING" id="402881.Plav_1325"/>
<dbReference type="KEGG" id="pla:Plav_1325"/>
<name>A7HSR2_PARL1</name>
<reference evidence="4 5" key="1">
    <citation type="journal article" date="2011" name="Stand. Genomic Sci.">
        <title>Complete genome sequence of Parvibaculum lavamentivorans type strain (DS-1(T)).</title>
        <authorList>
            <person name="Schleheck D."/>
            <person name="Weiss M."/>
            <person name="Pitluck S."/>
            <person name="Bruce D."/>
            <person name="Land M.L."/>
            <person name="Han S."/>
            <person name="Saunders E."/>
            <person name="Tapia R."/>
            <person name="Detter C."/>
            <person name="Brettin T."/>
            <person name="Han J."/>
            <person name="Woyke T."/>
            <person name="Goodwin L."/>
            <person name="Pennacchio L."/>
            <person name="Nolan M."/>
            <person name="Cook A.M."/>
            <person name="Kjelleberg S."/>
            <person name="Thomas T."/>
        </authorList>
    </citation>
    <scope>NUCLEOTIDE SEQUENCE [LARGE SCALE GENOMIC DNA]</scope>
    <source>
        <strain evidence="5">DS-1 / DSM 13023 / NCIMB 13966</strain>
    </source>
</reference>
<dbReference type="RefSeq" id="WP_012110219.1">
    <property type="nucleotide sequence ID" value="NC_009719.1"/>
</dbReference>
<dbReference type="Proteomes" id="UP000006377">
    <property type="component" value="Chromosome"/>
</dbReference>
<evidence type="ECO:0000313" key="4">
    <source>
        <dbReference type="EMBL" id="ABS62945.1"/>
    </source>
</evidence>
<evidence type="ECO:0000256" key="3">
    <source>
        <dbReference type="ARBA" id="ARBA00022691"/>
    </source>
</evidence>
<dbReference type="PANTHER" id="PTHR43464:SF19">
    <property type="entry name" value="UBIQUINONE BIOSYNTHESIS O-METHYLTRANSFERASE, MITOCHONDRIAL"/>
    <property type="match status" value="1"/>
</dbReference>
<dbReference type="CDD" id="cd02440">
    <property type="entry name" value="AdoMet_MTases"/>
    <property type="match status" value="1"/>
</dbReference>
<evidence type="ECO:0000313" key="5">
    <source>
        <dbReference type="Proteomes" id="UP000006377"/>
    </source>
</evidence>
<dbReference type="GO" id="GO:0032259">
    <property type="term" value="P:methylation"/>
    <property type="evidence" value="ECO:0007669"/>
    <property type="project" value="UniProtKB-KW"/>
</dbReference>
<keyword evidence="5" id="KW-1185">Reference proteome</keyword>
<gene>
    <name evidence="4" type="ordered locus">Plav_1325</name>
</gene>
<dbReference type="Pfam" id="PF13489">
    <property type="entry name" value="Methyltransf_23"/>
    <property type="match status" value="1"/>
</dbReference>
<dbReference type="PANTHER" id="PTHR43464">
    <property type="entry name" value="METHYLTRANSFERASE"/>
    <property type="match status" value="1"/>
</dbReference>